<feature type="compositionally biased region" description="Basic and acidic residues" evidence="5">
    <location>
        <begin position="313"/>
        <end position="330"/>
    </location>
</feature>
<dbReference type="Proteomes" id="UP000289708">
    <property type="component" value="Unassembled WGS sequence"/>
</dbReference>
<gene>
    <name evidence="7" type="ORF">EK403_11565</name>
</gene>
<evidence type="ECO:0000313" key="8">
    <source>
        <dbReference type="Proteomes" id="UP000289708"/>
    </source>
</evidence>
<dbReference type="Pfam" id="PF00571">
    <property type="entry name" value="CBS"/>
    <property type="match status" value="2"/>
</dbReference>
<dbReference type="InterPro" id="IPR016169">
    <property type="entry name" value="FAD-bd_PCMH_sub2"/>
</dbReference>
<dbReference type="GO" id="GO:0005886">
    <property type="term" value="C:plasma membrane"/>
    <property type="evidence" value="ECO:0007669"/>
    <property type="project" value="TreeGrafter"/>
</dbReference>
<dbReference type="Pfam" id="PF03471">
    <property type="entry name" value="CorC_HlyC"/>
    <property type="match status" value="1"/>
</dbReference>
<evidence type="ECO:0000313" key="7">
    <source>
        <dbReference type="EMBL" id="RXF73119.1"/>
    </source>
</evidence>
<dbReference type="InterPro" id="IPR000644">
    <property type="entry name" value="CBS_dom"/>
</dbReference>
<comment type="caution">
    <text evidence="7">The sequence shown here is derived from an EMBL/GenBank/DDBJ whole genome shotgun (WGS) entry which is preliminary data.</text>
</comment>
<dbReference type="PROSITE" id="PS51371">
    <property type="entry name" value="CBS"/>
    <property type="match status" value="2"/>
</dbReference>
<dbReference type="InterPro" id="IPR044751">
    <property type="entry name" value="Ion_transp-like_CBS"/>
</dbReference>
<dbReference type="OrthoDB" id="9797674at2"/>
<evidence type="ECO:0000256" key="5">
    <source>
        <dbReference type="SAM" id="MobiDB-lite"/>
    </source>
</evidence>
<dbReference type="SUPFAM" id="SSF54631">
    <property type="entry name" value="CBS-domain pair"/>
    <property type="match status" value="1"/>
</dbReference>
<dbReference type="Gene3D" id="3.10.580.10">
    <property type="entry name" value="CBS-domain"/>
    <property type="match status" value="1"/>
</dbReference>
<keyword evidence="8" id="KW-1185">Reference proteome</keyword>
<dbReference type="RefSeq" id="WP_128777650.1">
    <property type="nucleotide sequence ID" value="NZ_RYFI01000010.1"/>
</dbReference>
<accession>A0A4Q0MJ66</accession>
<dbReference type="InterPro" id="IPR005170">
    <property type="entry name" value="Transptr-assoc_dom"/>
</dbReference>
<dbReference type="PANTHER" id="PTHR22777">
    <property type="entry name" value="HEMOLYSIN-RELATED"/>
    <property type="match status" value="1"/>
</dbReference>
<dbReference type="GO" id="GO:0050660">
    <property type="term" value="F:flavin adenine dinucleotide binding"/>
    <property type="evidence" value="ECO:0007669"/>
    <property type="project" value="InterPro"/>
</dbReference>
<dbReference type="AlphaFoldDB" id="A0A4Q0MJ66"/>
<reference evidence="7 8" key="1">
    <citation type="submission" date="2018-12" db="EMBL/GenBank/DDBJ databases">
        <title>bacterium Hansschlegelia zhihuaiae S113.</title>
        <authorList>
            <person name="He J."/>
        </authorList>
    </citation>
    <scope>NUCLEOTIDE SEQUENCE [LARGE SCALE GENOMIC DNA]</scope>
    <source>
        <strain evidence="7 8">S 113</strain>
    </source>
</reference>
<dbReference type="FunFam" id="3.10.580.10:FF:000002">
    <property type="entry name" value="Magnesium/cobalt efflux protein CorC"/>
    <property type="match status" value="1"/>
</dbReference>
<dbReference type="CDD" id="cd04590">
    <property type="entry name" value="CBS_pair_CorC_HlyC_assoc"/>
    <property type="match status" value="1"/>
</dbReference>
<organism evidence="7 8">
    <name type="scientific">Hansschlegelia zhihuaiae</name>
    <dbReference type="NCBI Taxonomy" id="405005"/>
    <lineage>
        <taxon>Bacteria</taxon>
        <taxon>Pseudomonadati</taxon>
        <taxon>Pseudomonadota</taxon>
        <taxon>Alphaproteobacteria</taxon>
        <taxon>Hyphomicrobiales</taxon>
        <taxon>Methylopilaceae</taxon>
        <taxon>Hansschlegelia</taxon>
    </lineage>
</organism>
<dbReference type="InterPro" id="IPR036318">
    <property type="entry name" value="FAD-bd_PCMH-like_sf"/>
</dbReference>
<feature type="domain" description="CBS" evidence="6">
    <location>
        <begin position="163"/>
        <end position="224"/>
    </location>
</feature>
<feature type="domain" description="CBS" evidence="6">
    <location>
        <begin position="80"/>
        <end position="140"/>
    </location>
</feature>
<dbReference type="SMART" id="SM01091">
    <property type="entry name" value="CorC_HlyC"/>
    <property type="match status" value="1"/>
</dbReference>
<dbReference type="Gene3D" id="3.30.465.10">
    <property type="match status" value="1"/>
</dbReference>
<protein>
    <submittedName>
        <fullName evidence="7">HlyC/CorC family transporter</fullName>
    </submittedName>
</protein>
<dbReference type="InterPro" id="IPR046342">
    <property type="entry name" value="CBS_dom_sf"/>
</dbReference>
<evidence type="ECO:0000256" key="2">
    <source>
        <dbReference type="ARBA" id="ARBA00022737"/>
    </source>
</evidence>
<keyword evidence="2" id="KW-0677">Repeat</keyword>
<evidence type="ECO:0000259" key="6">
    <source>
        <dbReference type="PROSITE" id="PS51371"/>
    </source>
</evidence>
<keyword evidence="3 4" id="KW-0129">CBS domain</keyword>
<comment type="similarity">
    <text evidence="1">Belongs to the UPF0053 family. Hemolysin C subfamily.</text>
</comment>
<dbReference type="SUPFAM" id="SSF56176">
    <property type="entry name" value="FAD-binding/transporter-associated domain-like"/>
    <property type="match status" value="1"/>
</dbReference>
<dbReference type="SMART" id="SM00116">
    <property type="entry name" value="CBS"/>
    <property type="match status" value="2"/>
</dbReference>
<evidence type="ECO:0000256" key="4">
    <source>
        <dbReference type="PROSITE-ProRule" id="PRU00703"/>
    </source>
</evidence>
<feature type="region of interest" description="Disordered" evidence="5">
    <location>
        <begin position="310"/>
        <end position="330"/>
    </location>
</feature>
<dbReference type="PANTHER" id="PTHR22777:SF27">
    <property type="entry name" value="MAGNESIUM AND COBALT EFFLUX PROTEIN CORC"/>
    <property type="match status" value="1"/>
</dbReference>
<evidence type="ECO:0000256" key="3">
    <source>
        <dbReference type="ARBA" id="ARBA00023122"/>
    </source>
</evidence>
<dbReference type="EMBL" id="RYFI01000010">
    <property type="protein sequence ID" value="RXF73119.1"/>
    <property type="molecule type" value="Genomic_DNA"/>
</dbReference>
<proteinExistence type="inferred from homology"/>
<sequence>MTSTDRPSRRGAAFVAAPEARDNWVERLRVFVGLGATPTARDDIAEALEEDADDLSVSAQERALLRNVLALKGTRVDDVMVHRADIVAVSDDVTLGQLLFTFADGGHSRLPVHQGSLDEPKGMVHVKDALALFAKGAADEEGGGRKFDPTAVDLGARIADLDVVRPVIFAPPSMPATDLLTRMQSLHVHLALVVDEYGGVDGLVTIEDLVETIVGDIEDEHDDEAAASIRPDGEGGFVADARAPLEEVVEAVGPSFDVAAFADEVDTIGGLVVTLAGRVPPEGEEIEGPGGHLLTVRASDPRRVIEVGIAAGPERRAHESDRSGDAADAA</sequence>
<name>A0A4Q0MJ66_9HYPH</name>
<evidence type="ECO:0000256" key="1">
    <source>
        <dbReference type="ARBA" id="ARBA00006446"/>
    </source>
</evidence>